<evidence type="ECO:0000313" key="3">
    <source>
        <dbReference type="Proteomes" id="UP000069705"/>
    </source>
</evidence>
<protein>
    <submittedName>
        <fullName evidence="2">Uncharacterized protein</fullName>
    </submittedName>
</protein>
<name>A0A100WMV8_MYCFO</name>
<evidence type="ECO:0000256" key="1">
    <source>
        <dbReference type="SAM" id="MobiDB-lite"/>
    </source>
</evidence>
<evidence type="ECO:0000313" key="2">
    <source>
        <dbReference type="EMBL" id="GAT01097.1"/>
    </source>
</evidence>
<feature type="compositionally biased region" description="Basic and acidic residues" evidence="1">
    <location>
        <begin position="1"/>
        <end position="14"/>
    </location>
</feature>
<dbReference type="EMBL" id="BCSZ01000011">
    <property type="protein sequence ID" value="GAT01097.1"/>
    <property type="molecule type" value="Genomic_DNA"/>
</dbReference>
<dbReference type="Proteomes" id="UP000069705">
    <property type="component" value="Unassembled WGS sequence"/>
</dbReference>
<sequence>MPGHVDGHNEKSECGDTVEQSQIMPTVEAEAVQENHGHAVATDRDPDLEAVVEFEHVMLEAHPSSREIGCHRVHPGSFVLARVYPCRAFVNLMAGSRLIALGLKALRLQAALSTTSGAHGCAE</sequence>
<comment type="caution">
    <text evidence="2">The sequence shown here is derived from an EMBL/GenBank/DDBJ whole genome shotgun (WGS) entry which is preliminary data.</text>
</comment>
<organism evidence="2 3">
    <name type="scientific">Mycolicibacterium fortuitum subsp. acetamidolyticum</name>
    <dbReference type="NCBI Taxonomy" id="144550"/>
    <lineage>
        <taxon>Bacteria</taxon>
        <taxon>Bacillati</taxon>
        <taxon>Actinomycetota</taxon>
        <taxon>Actinomycetes</taxon>
        <taxon>Mycobacteriales</taxon>
        <taxon>Mycobacteriaceae</taxon>
        <taxon>Mycolicibacterium</taxon>
    </lineage>
</organism>
<dbReference type="AlphaFoldDB" id="A0A100WMV8"/>
<feature type="region of interest" description="Disordered" evidence="1">
    <location>
        <begin position="1"/>
        <end position="20"/>
    </location>
</feature>
<gene>
    <name evidence="2" type="ORF">RMCFA_1211</name>
</gene>
<accession>A0A100WMV8</accession>
<reference evidence="3" key="2">
    <citation type="submission" date="2016-02" db="EMBL/GenBank/DDBJ databases">
        <title>Draft genome sequence of five rapidly growing Mycobacterium species.</title>
        <authorList>
            <person name="Katahira K."/>
            <person name="Gotou Y."/>
            <person name="Iida K."/>
            <person name="Ogura Y."/>
            <person name="Hayashi T."/>
        </authorList>
    </citation>
    <scope>NUCLEOTIDE SEQUENCE [LARGE SCALE GENOMIC DNA]</scope>
    <source>
        <strain evidence="3">JCM6368</strain>
    </source>
</reference>
<proteinExistence type="predicted"/>
<reference evidence="2 3" key="1">
    <citation type="journal article" date="2016" name="Genome Announc.">
        <title>Draft Genome Sequences of Five Rapidly Growing Mycobacterium Species, M. thermoresistibile, M. fortuitum subsp. acetamidolyticum, M. canariasense, M. brisbanense, and M. novocastrense.</title>
        <authorList>
            <person name="Katahira K."/>
            <person name="Ogura Y."/>
            <person name="Gotoh Y."/>
            <person name="Hayashi T."/>
        </authorList>
    </citation>
    <scope>NUCLEOTIDE SEQUENCE [LARGE SCALE GENOMIC DNA]</scope>
    <source>
        <strain evidence="2 3">JCM6368</strain>
    </source>
</reference>